<dbReference type="RefSeq" id="WP_185527160.1">
    <property type="nucleotide sequence ID" value="NZ_JAARWN010000017.1"/>
</dbReference>
<proteinExistence type="predicted"/>
<evidence type="ECO:0000259" key="2">
    <source>
        <dbReference type="PROSITE" id="PS51781"/>
    </source>
</evidence>
<feature type="signal peptide" evidence="1">
    <location>
        <begin position="1"/>
        <end position="29"/>
    </location>
</feature>
<dbReference type="InterPro" id="IPR003646">
    <property type="entry name" value="SH3-like_bac-type"/>
</dbReference>
<dbReference type="Pfam" id="PF08239">
    <property type="entry name" value="SH3_3"/>
    <property type="match status" value="1"/>
</dbReference>
<name>A0A7X0Y5J5_9LIST</name>
<sequence>MMNNVMSKKATKLVAATGLALTLAFTTVAAGAFTVDAAQTTHYTAKPQMVTAKSAVNVRAGESTNSKILGILKKSEKVYFVKDNYGWSKVTYKGKTGYVGTRYLNIPGKQVNSVKK</sequence>
<evidence type="ECO:0000313" key="4">
    <source>
        <dbReference type="Proteomes" id="UP000535908"/>
    </source>
</evidence>
<feature type="domain" description="SH3b" evidence="2">
    <location>
        <begin position="45"/>
        <end position="108"/>
    </location>
</feature>
<dbReference type="Gene3D" id="2.30.30.40">
    <property type="entry name" value="SH3 Domains"/>
    <property type="match status" value="1"/>
</dbReference>
<dbReference type="Proteomes" id="UP000535908">
    <property type="component" value="Unassembled WGS sequence"/>
</dbReference>
<feature type="chain" id="PRO_5038657198" evidence="1">
    <location>
        <begin position="30"/>
        <end position="116"/>
    </location>
</feature>
<evidence type="ECO:0000256" key="1">
    <source>
        <dbReference type="SAM" id="SignalP"/>
    </source>
</evidence>
<accession>A0A7X0Y5J5</accession>
<organism evidence="3 4">
    <name type="scientific">Listeria grandensis</name>
    <dbReference type="NCBI Taxonomy" id="1494963"/>
    <lineage>
        <taxon>Bacteria</taxon>
        <taxon>Bacillati</taxon>
        <taxon>Bacillota</taxon>
        <taxon>Bacilli</taxon>
        <taxon>Bacillales</taxon>
        <taxon>Listeriaceae</taxon>
        <taxon>Listeria</taxon>
    </lineage>
</organism>
<dbReference type="PROSITE" id="PS51781">
    <property type="entry name" value="SH3B"/>
    <property type="match status" value="1"/>
</dbReference>
<dbReference type="EMBL" id="JAARWN010000017">
    <property type="protein sequence ID" value="MBC1937422.1"/>
    <property type="molecule type" value="Genomic_DNA"/>
</dbReference>
<dbReference type="AlphaFoldDB" id="A0A7X0Y5J5"/>
<reference evidence="3 4" key="1">
    <citation type="submission" date="2020-03" db="EMBL/GenBank/DDBJ databases">
        <title>Soil Listeria distribution.</title>
        <authorList>
            <person name="Liao J."/>
            <person name="Wiedmann M."/>
        </authorList>
    </citation>
    <scope>NUCLEOTIDE SEQUENCE [LARGE SCALE GENOMIC DNA]</scope>
    <source>
        <strain evidence="3 4">FSL L7-0741</strain>
    </source>
</reference>
<dbReference type="SMART" id="SM00287">
    <property type="entry name" value="SH3b"/>
    <property type="match status" value="1"/>
</dbReference>
<evidence type="ECO:0000313" key="3">
    <source>
        <dbReference type="EMBL" id="MBC1937422.1"/>
    </source>
</evidence>
<gene>
    <name evidence="3" type="ORF">HCA69_13650</name>
</gene>
<keyword evidence="1" id="KW-0732">Signal</keyword>
<comment type="caution">
    <text evidence="3">The sequence shown here is derived from an EMBL/GenBank/DDBJ whole genome shotgun (WGS) entry which is preliminary data.</text>
</comment>
<protein>
    <submittedName>
        <fullName evidence="3">SH3 domain-containing protein</fullName>
    </submittedName>
</protein>